<dbReference type="AlphaFoldDB" id="A0AAN7AWD6"/>
<dbReference type="EMBL" id="MU863887">
    <property type="protein sequence ID" value="KAK4203781.1"/>
    <property type="molecule type" value="Genomic_DNA"/>
</dbReference>
<proteinExistence type="predicted"/>
<comment type="caution">
    <text evidence="3">The sequence shown here is derived from an EMBL/GenBank/DDBJ whole genome shotgun (WGS) entry which is preliminary data.</text>
</comment>
<accession>A0AAN7AWD6</accession>
<name>A0AAN7AWD6_9PEZI</name>
<reference evidence="3" key="1">
    <citation type="journal article" date="2023" name="Mol. Phylogenet. Evol.">
        <title>Genome-scale phylogeny and comparative genomics of the fungal order Sordariales.</title>
        <authorList>
            <person name="Hensen N."/>
            <person name="Bonometti L."/>
            <person name="Westerberg I."/>
            <person name="Brannstrom I.O."/>
            <person name="Guillou S."/>
            <person name="Cros-Aarteil S."/>
            <person name="Calhoun S."/>
            <person name="Haridas S."/>
            <person name="Kuo A."/>
            <person name="Mondo S."/>
            <person name="Pangilinan J."/>
            <person name="Riley R."/>
            <person name="LaButti K."/>
            <person name="Andreopoulos B."/>
            <person name="Lipzen A."/>
            <person name="Chen C."/>
            <person name="Yan M."/>
            <person name="Daum C."/>
            <person name="Ng V."/>
            <person name="Clum A."/>
            <person name="Steindorff A."/>
            <person name="Ohm R.A."/>
            <person name="Martin F."/>
            <person name="Silar P."/>
            <person name="Natvig D.O."/>
            <person name="Lalanne C."/>
            <person name="Gautier V."/>
            <person name="Ament-Velasquez S.L."/>
            <person name="Kruys A."/>
            <person name="Hutchinson M.I."/>
            <person name="Powell A.J."/>
            <person name="Barry K."/>
            <person name="Miller A.N."/>
            <person name="Grigoriev I.V."/>
            <person name="Debuchy R."/>
            <person name="Gladieux P."/>
            <person name="Hiltunen Thoren M."/>
            <person name="Johannesson H."/>
        </authorList>
    </citation>
    <scope>NUCLEOTIDE SEQUENCE</scope>
    <source>
        <strain evidence="3">CBS 315.58</strain>
    </source>
</reference>
<feature type="region of interest" description="Disordered" evidence="1">
    <location>
        <begin position="91"/>
        <end position="149"/>
    </location>
</feature>
<evidence type="ECO:0000256" key="1">
    <source>
        <dbReference type="SAM" id="MobiDB-lite"/>
    </source>
</evidence>
<evidence type="ECO:0000313" key="3">
    <source>
        <dbReference type="EMBL" id="KAK4203781.1"/>
    </source>
</evidence>
<organism evidence="3 4">
    <name type="scientific">Triangularia verruculosa</name>
    <dbReference type="NCBI Taxonomy" id="2587418"/>
    <lineage>
        <taxon>Eukaryota</taxon>
        <taxon>Fungi</taxon>
        <taxon>Dikarya</taxon>
        <taxon>Ascomycota</taxon>
        <taxon>Pezizomycotina</taxon>
        <taxon>Sordariomycetes</taxon>
        <taxon>Sordariomycetidae</taxon>
        <taxon>Sordariales</taxon>
        <taxon>Podosporaceae</taxon>
        <taxon>Triangularia</taxon>
    </lineage>
</organism>
<reference evidence="3" key="2">
    <citation type="submission" date="2023-05" db="EMBL/GenBank/DDBJ databases">
        <authorList>
            <consortium name="Lawrence Berkeley National Laboratory"/>
            <person name="Steindorff A."/>
            <person name="Hensen N."/>
            <person name="Bonometti L."/>
            <person name="Westerberg I."/>
            <person name="Brannstrom I.O."/>
            <person name="Guillou S."/>
            <person name="Cros-Aarteil S."/>
            <person name="Calhoun S."/>
            <person name="Haridas S."/>
            <person name="Kuo A."/>
            <person name="Mondo S."/>
            <person name="Pangilinan J."/>
            <person name="Riley R."/>
            <person name="Labutti K."/>
            <person name="Andreopoulos B."/>
            <person name="Lipzen A."/>
            <person name="Chen C."/>
            <person name="Yanf M."/>
            <person name="Daum C."/>
            <person name="Ng V."/>
            <person name="Clum A."/>
            <person name="Ohm R."/>
            <person name="Martin F."/>
            <person name="Silar P."/>
            <person name="Natvig D."/>
            <person name="Lalanne C."/>
            <person name="Gautier V."/>
            <person name="Ament-Velasquez S.L."/>
            <person name="Kruys A."/>
            <person name="Hutchinson M.I."/>
            <person name="Powell A.J."/>
            <person name="Barry K."/>
            <person name="Miller A.N."/>
            <person name="Grigoriev I.V."/>
            <person name="Debuchy R."/>
            <person name="Gladieux P."/>
            <person name="Thoren M.H."/>
            <person name="Johannesson H."/>
        </authorList>
    </citation>
    <scope>NUCLEOTIDE SEQUENCE</scope>
    <source>
        <strain evidence="3">CBS 315.58</strain>
    </source>
</reference>
<dbReference type="Proteomes" id="UP001303160">
    <property type="component" value="Unassembled WGS sequence"/>
</dbReference>
<evidence type="ECO:0000256" key="2">
    <source>
        <dbReference type="SAM" id="SignalP"/>
    </source>
</evidence>
<gene>
    <name evidence="3" type="ORF">QBC40DRAFT_293615</name>
</gene>
<keyword evidence="4" id="KW-1185">Reference proteome</keyword>
<keyword evidence="2" id="KW-0732">Signal</keyword>
<feature type="chain" id="PRO_5043052387" evidence="2">
    <location>
        <begin position="19"/>
        <end position="149"/>
    </location>
</feature>
<sequence length="149" mass="16946">MPTVEVMTLSILLGVVLAALLGFCIVRCCRCFWNCFWDCVGRSCDWMGCCRRLRERRERSELPTTNISRRCEAVQYPRYAQDQNRYHITVPRATYSSPDFKGRYSPSPDSPTLGTNRPGSIISIKDKGKQPEIFYNASSSRPPAVQVKG</sequence>
<feature type="signal peptide" evidence="2">
    <location>
        <begin position="1"/>
        <end position="18"/>
    </location>
</feature>
<evidence type="ECO:0000313" key="4">
    <source>
        <dbReference type="Proteomes" id="UP001303160"/>
    </source>
</evidence>
<protein>
    <submittedName>
        <fullName evidence="3">Uncharacterized protein</fullName>
    </submittedName>
</protein>